<protein>
    <submittedName>
        <fullName evidence="2">Uncharacterized protein</fullName>
    </submittedName>
</protein>
<organism evidence="2 3">
    <name type="scientific">Lasiosphaeria hispida</name>
    <dbReference type="NCBI Taxonomy" id="260671"/>
    <lineage>
        <taxon>Eukaryota</taxon>
        <taxon>Fungi</taxon>
        <taxon>Dikarya</taxon>
        <taxon>Ascomycota</taxon>
        <taxon>Pezizomycotina</taxon>
        <taxon>Sordariomycetes</taxon>
        <taxon>Sordariomycetidae</taxon>
        <taxon>Sordariales</taxon>
        <taxon>Lasiosphaeriaceae</taxon>
        <taxon>Lasiosphaeria</taxon>
    </lineage>
</organism>
<feature type="compositionally biased region" description="Low complexity" evidence="1">
    <location>
        <begin position="168"/>
        <end position="182"/>
    </location>
</feature>
<feature type="region of interest" description="Disordered" evidence="1">
    <location>
        <begin position="55"/>
        <end position="189"/>
    </location>
</feature>
<reference evidence="2" key="1">
    <citation type="journal article" date="2023" name="Mol. Phylogenet. Evol.">
        <title>Genome-scale phylogeny and comparative genomics of the fungal order Sordariales.</title>
        <authorList>
            <person name="Hensen N."/>
            <person name="Bonometti L."/>
            <person name="Westerberg I."/>
            <person name="Brannstrom I.O."/>
            <person name="Guillou S."/>
            <person name="Cros-Aarteil S."/>
            <person name="Calhoun S."/>
            <person name="Haridas S."/>
            <person name="Kuo A."/>
            <person name="Mondo S."/>
            <person name="Pangilinan J."/>
            <person name="Riley R."/>
            <person name="LaButti K."/>
            <person name="Andreopoulos B."/>
            <person name="Lipzen A."/>
            <person name="Chen C."/>
            <person name="Yan M."/>
            <person name="Daum C."/>
            <person name="Ng V."/>
            <person name="Clum A."/>
            <person name="Steindorff A."/>
            <person name="Ohm R.A."/>
            <person name="Martin F."/>
            <person name="Silar P."/>
            <person name="Natvig D.O."/>
            <person name="Lalanne C."/>
            <person name="Gautier V."/>
            <person name="Ament-Velasquez S.L."/>
            <person name="Kruys A."/>
            <person name="Hutchinson M.I."/>
            <person name="Powell A.J."/>
            <person name="Barry K."/>
            <person name="Miller A.N."/>
            <person name="Grigoriev I.V."/>
            <person name="Debuchy R."/>
            <person name="Gladieux P."/>
            <person name="Hiltunen Thoren M."/>
            <person name="Johannesson H."/>
        </authorList>
    </citation>
    <scope>NUCLEOTIDE SEQUENCE</scope>
    <source>
        <strain evidence="2">CBS 955.72</strain>
    </source>
</reference>
<evidence type="ECO:0000313" key="2">
    <source>
        <dbReference type="EMBL" id="KAK3343606.1"/>
    </source>
</evidence>
<dbReference type="EMBL" id="JAUIQD010000007">
    <property type="protein sequence ID" value="KAK3343606.1"/>
    <property type="molecule type" value="Genomic_DNA"/>
</dbReference>
<evidence type="ECO:0000256" key="1">
    <source>
        <dbReference type="SAM" id="MobiDB-lite"/>
    </source>
</evidence>
<gene>
    <name evidence="2" type="ORF">B0T25DRAFT_302418</name>
</gene>
<name>A0AAJ0M938_9PEZI</name>
<keyword evidence="3" id="KW-1185">Reference proteome</keyword>
<proteinExistence type="predicted"/>
<dbReference type="AlphaFoldDB" id="A0AAJ0M938"/>
<feature type="compositionally biased region" description="Polar residues" evidence="1">
    <location>
        <begin position="64"/>
        <end position="73"/>
    </location>
</feature>
<evidence type="ECO:0000313" key="3">
    <source>
        <dbReference type="Proteomes" id="UP001275084"/>
    </source>
</evidence>
<accession>A0AAJ0M938</accession>
<sequence length="295" mass="31988">MAGLKFKNIFGPKKPRVIEVEPTSSNVPSHNPTTEYNVAHDFGYVGSNGSVFGPSPSLLPIPENGTSSQSQSPIPHRLAPLPVGEAWQSTSDRSFRGSIERTTSVTTTRSERSSAPLPTNGHHVPSTSTNADRNHGRTGSSATNTSGFTAALRNLTSSRSNNPPPPSNSATGPAGTTTNAASQHEVKTSATEVRRCTKLLRRMFELRVEAWAMAGAHMTDEPRRLERVRQAELIFVDIKEIVDGWKRAPQSNWSDAEYQEVLWIAQTLGDPTWRFGQGAAAPATDGWRYEQGVAA</sequence>
<dbReference type="Proteomes" id="UP001275084">
    <property type="component" value="Unassembled WGS sequence"/>
</dbReference>
<comment type="caution">
    <text evidence="2">The sequence shown here is derived from an EMBL/GenBank/DDBJ whole genome shotgun (WGS) entry which is preliminary data.</text>
</comment>
<feature type="compositionally biased region" description="Low complexity" evidence="1">
    <location>
        <begin position="152"/>
        <end position="161"/>
    </location>
</feature>
<feature type="compositionally biased region" description="Polar residues" evidence="1">
    <location>
        <begin position="125"/>
        <end position="148"/>
    </location>
</feature>
<reference evidence="2" key="2">
    <citation type="submission" date="2023-06" db="EMBL/GenBank/DDBJ databases">
        <authorList>
            <consortium name="Lawrence Berkeley National Laboratory"/>
            <person name="Haridas S."/>
            <person name="Hensen N."/>
            <person name="Bonometti L."/>
            <person name="Westerberg I."/>
            <person name="Brannstrom I.O."/>
            <person name="Guillou S."/>
            <person name="Cros-Aarteil S."/>
            <person name="Calhoun S."/>
            <person name="Kuo A."/>
            <person name="Mondo S."/>
            <person name="Pangilinan J."/>
            <person name="Riley R."/>
            <person name="Labutti K."/>
            <person name="Andreopoulos B."/>
            <person name="Lipzen A."/>
            <person name="Chen C."/>
            <person name="Yanf M."/>
            <person name="Daum C."/>
            <person name="Ng V."/>
            <person name="Clum A."/>
            <person name="Steindorff A."/>
            <person name="Ohm R."/>
            <person name="Martin F."/>
            <person name="Silar P."/>
            <person name="Natvig D."/>
            <person name="Lalanne C."/>
            <person name="Gautier V."/>
            <person name="Ament-Velasquez S.L."/>
            <person name="Kruys A."/>
            <person name="Hutchinson M.I."/>
            <person name="Powell A.J."/>
            <person name="Barry K."/>
            <person name="Miller A.N."/>
            <person name="Grigoriev I.V."/>
            <person name="Debuchy R."/>
            <person name="Gladieux P."/>
            <person name="Thoren M.H."/>
            <person name="Johannesson H."/>
        </authorList>
    </citation>
    <scope>NUCLEOTIDE SEQUENCE</scope>
    <source>
        <strain evidence="2">CBS 955.72</strain>
    </source>
</reference>